<name>A0AAD7TIK3_9APHY</name>
<dbReference type="Proteomes" id="UP001215151">
    <property type="component" value="Unassembled WGS sequence"/>
</dbReference>
<evidence type="ECO:0000256" key="1">
    <source>
        <dbReference type="SAM" id="Phobius"/>
    </source>
</evidence>
<dbReference type="InterPro" id="IPR045339">
    <property type="entry name" value="DUF6534"/>
</dbReference>
<dbReference type="AlphaFoldDB" id="A0AAD7TIK3"/>
<gene>
    <name evidence="3" type="ORF">ONZ51_g10891</name>
</gene>
<evidence type="ECO:0000313" key="3">
    <source>
        <dbReference type="EMBL" id="KAJ8462460.1"/>
    </source>
</evidence>
<dbReference type="Pfam" id="PF20152">
    <property type="entry name" value="DUF6534"/>
    <property type="match status" value="1"/>
</dbReference>
<comment type="caution">
    <text evidence="3">The sequence shown here is derived from an EMBL/GenBank/DDBJ whole genome shotgun (WGS) entry which is preliminary data.</text>
</comment>
<keyword evidence="1" id="KW-0812">Transmembrane</keyword>
<feature type="transmembrane region" description="Helical" evidence="1">
    <location>
        <begin position="51"/>
        <end position="75"/>
    </location>
</feature>
<sequence>MDTATSALGTYTCKELLPSGSTDIQFMVDRSVSAERFFAWRVWRFAPKLRFLVVVACGLSIAELAILTVSTVRILAIPLAADLTGSMRTMATGSLLGVTADLLITTMLIVTLFRSRTGFKRTDSKIHTVIMYTINTGLLTGLGNLFFVIFAYTIPDTLYPVAAAFIGFKMYATTLLAALNVRQSTVCRCGITTPSVNLVFGSSGGDQAPTHTGVTSGVSGTRVGPRQWDVSGQLEASHDETAVLALIAKSNEEELSDLPLAPVQQRSHIHSW</sequence>
<dbReference type="PANTHER" id="PTHR40465:SF1">
    <property type="entry name" value="DUF6534 DOMAIN-CONTAINING PROTEIN"/>
    <property type="match status" value="1"/>
</dbReference>
<evidence type="ECO:0000313" key="4">
    <source>
        <dbReference type="Proteomes" id="UP001215151"/>
    </source>
</evidence>
<feature type="transmembrane region" description="Helical" evidence="1">
    <location>
        <begin position="95"/>
        <end position="113"/>
    </location>
</feature>
<protein>
    <recommendedName>
        <fullName evidence="2">DUF6534 domain-containing protein</fullName>
    </recommendedName>
</protein>
<accession>A0AAD7TIK3</accession>
<keyword evidence="4" id="KW-1185">Reference proteome</keyword>
<keyword evidence="1" id="KW-1133">Transmembrane helix</keyword>
<keyword evidence="1" id="KW-0472">Membrane</keyword>
<dbReference type="PANTHER" id="PTHR40465">
    <property type="entry name" value="CHROMOSOME 1, WHOLE GENOME SHOTGUN SEQUENCE"/>
    <property type="match status" value="1"/>
</dbReference>
<reference evidence="3" key="1">
    <citation type="submission" date="2022-11" db="EMBL/GenBank/DDBJ databases">
        <title>Genome Sequence of Cubamyces cubensis.</title>
        <authorList>
            <person name="Buettner E."/>
        </authorList>
    </citation>
    <scope>NUCLEOTIDE SEQUENCE</scope>
    <source>
        <strain evidence="3">MPL-01</strain>
    </source>
</reference>
<proteinExistence type="predicted"/>
<feature type="transmembrane region" description="Helical" evidence="1">
    <location>
        <begin position="158"/>
        <end position="179"/>
    </location>
</feature>
<evidence type="ECO:0000259" key="2">
    <source>
        <dbReference type="Pfam" id="PF20152"/>
    </source>
</evidence>
<organism evidence="3 4">
    <name type="scientific">Trametes cubensis</name>
    <dbReference type="NCBI Taxonomy" id="1111947"/>
    <lineage>
        <taxon>Eukaryota</taxon>
        <taxon>Fungi</taxon>
        <taxon>Dikarya</taxon>
        <taxon>Basidiomycota</taxon>
        <taxon>Agaricomycotina</taxon>
        <taxon>Agaricomycetes</taxon>
        <taxon>Polyporales</taxon>
        <taxon>Polyporaceae</taxon>
        <taxon>Trametes</taxon>
    </lineage>
</organism>
<feature type="domain" description="DUF6534" evidence="2">
    <location>
        <begin position="98"/>
        <end position="184"/>
    </location>
</feature>
<dbReference type="EMBL" id="JAPEVG010000464">
    <property type="protein sequence ID" value="KAJ8462460.1"/>
    <property type="molecule type" value="Genomic_DNA"/>
</dbReference>
<feature type="transmembrane region" description="Helical" evidence="1">
    <location>
        <begin position="129"/>
        <end position="152"/>
    </location>
</feature>